<evidence type="ECO:0000256" key="2">
    <source>
        <dbReference type="ARBA" id="ARBA00022723"/>
    </source>
</evidence>
<dbReference type="AlphaFoldDB" id="A0A914YED8"/>
<dbReference type="SUPFAM" id="SSF46689">
    <property type="entry name" value="Homeodomain-like"/>
    <property type="match status" value="1"/>
</dbReference>
<evidence type="ECO:0000256" key="1">
    <source>
        <dbReference type="ARBA" id="ARBA00004123"/>
    </source>
</evidence>
<dbReference type="PANTHER" id="PTHR24204:SF8">
    <property type="entry name" value="TAILUP, ISOFORM A"/>
    <property type="match status" value="1"/>
</dbReference>
<feature type="region of interest" description="Disordered" evidence="11">
    <location>
        <begin position="1"/>
        <end position="55"/>
    </location>
</feature>
<dbReference type="PANTHER" id="PTHR24204">
    <property type="entry name" value="INSULIN GENE ENHANCER PROTEIN"/>
    <property type="match status" value="1"/>
</dbReference>
<keyword evidence="8 9" id="KW-0539">Nucleus</keyword>
<dbReference type="CDD" id="cd00086">
    <property type="entry name" value="homeodomain"/>
    <property type="match status" value="1"/>
</dbReference>
<name>A0A914YED8_9BILA</name>
<feature type="DNA-binding region" description="Homeobox" evidence="9">
    <location>
        <begin position="49"/>
        <end position="108"/>
    </location>
</feature>
<keyword evidence="4" id="KW-0862">Zinc</keyword>
<evidence type="ECO:0000256" key="9">
    <source>
        <dbReference type="PROSITE-ProRule" id="PRU00108"/>
    </source>
</evidence>
<sequence>MPQQFIPSSMPINGGGHNNNSHNRSSISSSSNNSLGSMSMKKSKKDKPSTRVRTVLSESQLRILKQMYTQNSRPDAVTKDHLVEATGLSARVIRVWFQNKRCKDKKRQTAMKEAQRTMEKVCFFLSFFLSSS</sequence>
<keyword evidence="7 9" id="KW-0371">Homeobox</keyword>
<dbReference type="GO" id="GO:0048665">
    <property type="term" value="P:neuron fate specification"/>
    <property type="evidence" value="ECO:0007669"/>
    <property type="project" value="InterPro"/>
</dbReference>
<dbReference type="GO" id="GO:0000981">
    <property type="term" value="F:DNA-binding transcription factor activity, RNA polymerase II-specific"/>
    <property type="evidence" value="ECO:0007669"/>
    <property type="project" value="InterPro"/>
</dbReference>
<keyword evidence="2" id="KW-0479">Metal-binding</keyword>
<protein>
    <submittedName>
        <fullName evidence="14">Homeobox domain-containing protein</fullName>
    </submittedName>
</protein>
<dbReference type="InterPro" id="IPR047169">
    <property type="entry name" value="ISL1/2-like"/>
</dbReference>
<dbReference type="WBParaSite" id="PSU_v2.g17117.t1">
    <property type="protein sequence ID" value="PSU_v2.g17117.t1"/>
    <property type="gene ID" value="PSU_v2.g17117"/>
</dbReference>
<dbReference type="GO" id="GO:0003677">
    <property type="term" value="F:DNA binding"/>
    <property type="evidence" value="ECO:0007669"/>
    <property type="project" value="UniProtKB-UniRule"/>
</dbReference>
<evidence type="ECO:0000313" key="14">
    <source>
        <dbReference type="WBParaSite" id="PSU_v2.g17117.t1"/>
    </source>
</evidence>
<dbReference type="PROSITE" id="PS50071">
    <property type="entry name" value="HOMEOBOX_2"/>
    <property type="match status" value="1"/>
</dbReference>
<feature type="domain" description="Homeobox" evidence="12">
    <location>
        <begin position="47"/>
        <end position="107"/>
    </location>
</feature>
<dbReference type="InterPro" id="IPR017970">
    <property type="entry name" value="Homeobox_CS"/>
</dbReference>
<evidence type="ECO:0000256" key="7">
    <source>
        <dbReference type="ARBA" id="ARBA00023155"/>
    </source>
</evidence>
<proteinExistence type="predicted"/>
<dbReference type="GO" id="GO:0046872">
    <property type="term" value="F:metal ion binding"/>
    <property type="evidence" value="ECO:0007669"/>
    <property type="project" value="UniProtKB-KW"/>
</dbReference>
<dbReference type="FunFam" id="1.10.10.60:FF:000041">
    <property type="entry name" value="insulin gene enhancer protein ISL-1"/>
    <property type="match status" value="1"/>
</dbReference>
<evidence type="ECO:0000256" key="5">
    <source>
        <dbReference type="ARBA" id="ARBA00023038"/>
    </source>
</evidence>
<dbReference type="GO" id="GO:0005634">
    <property type="term" value="C:nucleus"/>
    <property type="evidence" value="ECO:0007669"/>
    <property type="project" value="UniProtKB-SubCell"/>
</dbReference>
<keyword evidence="6 9" id="KW-0238">DNA-binding</keyword>
<keyword evidence="5" id="KW-0440">LIM domain</keyword>
<dbReference type="GO" id="GO:0007409">
    <property type="term" value="P:axonogenesis"/>
    <property type="evidence" value="ECO:0007669"/>
    <property type="project" value="TreeGrafter"/>
</dbReference>
<dbReference type="SMART" id="SM00389">
    <property type="entry name" value="HOX"/>
    <property type="match status" value="1"/>
</dbReference>
<dbReference type="GO" id="GO:0045944">
    <property type="term" value="P:positive regulation of transcription by RNA polymerase II"/>
    <property type="evidence" value="ECO:0007669"/>
    <property type="project" value="InterPro"/>
</dbReference>
<feature type="compositionally biased region" description="Low complexity" evidence="11">
    <location>
        <begin position="18"/>
        <end position="40"/>
    </location>
</feature>
<reference evidence="14" key="1">
    <citation type="submission" date="2022-11" db="UniProtKB">
        <authorList>
            <consortium name="WormBaseParasite"/>
        </authorList>
    </citation>
    <scope>IDENTIFICATION</scope>
</reference>
<dbReference type="Proteomes" id="UP000887577">
    <property type="component" value="Unplaced"/>
</dbReference>
<evidence type="ECO:0000259" key="12">
    <source>
        <dbReference type="PROSITE" id="PS50071"/>
    </source>
</evidence>
<organism evidence="13 14">
    <name type="scientific">Panagrolaimus superbus</name>
    <dbReference type="NCBI Taxonomy" id="310955"/>
    <lineage>
        <taxon>Eukaryota</taxon>
        <taxon>Metazoa</taxon>
        <taxon>Ecdysozoa</taxon>
        <taxon>Nematoda</taxon>
        <taxon>Chromadorea</taxon>
        <taxon>Rhabditida</taxon>
        <taxon>Tylenchina</taxon>
        <taxon>Panagrolaimomorpha</taxon>
        <taxon>Panagrolaimoidea</taxon>
        <taxon>Panagrolaimidae</taxon>
        <taxon>Panagrolaimus</taxon>
    </lineage>
</organism>
<accession>A0A914YED8</accession>
<evidence type="ECO:0000313" key="13">
    <source>
        <dbReference type="Proteomes" id="UP000887577"/>
    </source>
</evidence>
<keyword evidence="3" id="KW-0677">Repeat</keyword>
<evidence type="ECO:0000256" key="4">
    <source>
        <dbReference type="ARBA" id="ARBA00022833"/>
    </source>
</evidence>
<evidence type="ECO:0000256" key="10">
    <source>
        <dbReference type="RuleBase" id="RU000682"/>
    </source>
</evidence>
<dbReference type="InterPro" id="IPR001356">
    <property type="entry name" value="HD"/>
</dbReference>
<dbReference type="Gene3D" id="1.10.10.60">
    <property type="entry name" value="Homeodomain-like"/>
    <property type="match status" value="1"/>
</dbReference>
<evidence type="ECO:0000256" key="8">
    <source>
        <dbReference type="ARBA" id="ARBA00023242"/>
    </source>
</evidence>
<dbReference type="InterPro" id="IPR009057">
    <property type="entry name" value="Homeodomain-like_sf"/>
</dbReference>
<keyword evidence="13" id="KW-1185">Reference proteome</keyword>
<dbReference type="Pfam" id="PF00046">
    <property type="entry name" value="Homeodomain"/>
    <property type="match status" value="1"/>
</dbReference>
<evidence type="ECO:0000256" key="3">
    <source>
        <dbReference type="ARBA" id="ARBA00022737"/>
    </source>
</evidence>
<evidence type="ECO:0000256" key="6">
    <source>
        <dbReference type="ARBA" id="ARBA00023125"/>
    </source>
</evidence>
<comment type="subcellular location">
    <subcellularLocation>
        <location evidence="1 9 10">Nucleus</location>
    </subcellularLocation>
</comment>
<dbReference type="PROSITE" id="PS00027">
    <property type="entry name" value="HOMEOBOX_1"/>
    <property type="match status" value="1"/>
</dbReference>
<feature type="compositionally biased region" description="Polar residues" evidence="11">
    <location>
        <begin position="1"/>
        <end position="11"/>
    </location>
</feature>
<evidence type="ECO:0000256" key="11">
    <source>
        <dbReference type="SAM" id="MobiDB-lite"/>
    </source>
</evidence>